<reference evidence="3 4" key="1">
    <citation type="submission" date="2019-12" db="EMBL/GenBank/DDBJ databases">
        <title>Novel species isolated from a subtropical stream in China.</title>
        <authorList>
            <person name="Lu H."/>
        </authorList>
    </citation>
    <scope>NUCLEOTIDE SEQUENCE [LARGE SCALE GENOMIC DNA]</scope>
    <source>
        <strain evidence="3 4">CY42W</strain>
    </source>
</reference>
<feature type="transmembrane region" description="Helical" evidence="1">
    <location>
        <begin position="180"/>
        <end position="196"/>
    </location>
</feature>
<feature type="transmembrane region" description="Helical" evidence="1">
    <location>
        <begin position="262"/>
        <end position="279"/>
    </location>
</feature>
<dbReference type="EMBL" id="WWCT01000005">
    <property type="protein sequence ID" value="MYN26453.1"/>
    <property type="molecule type" value="Genomic_DNA"/>
</dbReference>
<feature type="domain" description="Acyltransferase 3" evidence="2">
    <location>
        <begin position="12"/>
        <end position="342"/>
    </location>
</feature>
<evidence type="ECO:0000313" key="3">
    <source>
        <dbReference type="EMBL" id="MYN26453.1"/>
    </source>
</evidence>
<feature type="transmembrane region" description="Helical" evidence="1">
    <location>
        <begin position="52"/>
        <end position="73"/>
    </location>
</feature>
<sequence>METRSNSRNQHIDALRGVAILCVLVLHFALAYDLKNSPIGLLPAWLRRAAYQGNFGVTIFFTLSGYLIVSMSLRRWGDLAHIKLREFYVYRAARILPCLLLALAIIVALGLLDIPFFDNDALPHSYFLIAVGSILTFWHNQLMQSAGYFNYCLNVYWSLSVEEMFYLLLPVSCLLLRKRLPILLLCAVAIVAGPVYRSQHTDNEIYFMYGYLACFDAIAIGCVTALLMQRWQATARQALVLRWLSGLVLAALYVRGIHGHEVFGFTLVALATAGCILGAGEARGKPGVLQWLGRHSYEIYLFHIIVLAALRNVVDKPQLGYAATLPWFLVFILLTALVAAAVARFVSDPANAAIRRTWMRKTHNDIG</sequence>
<keyword evidence="1" id="KW-0812">Transmembrane</keyword>
<accession>A0ABW9VXQ5</accession>
<feature type="transmembrane region" description="Helical" evidence="1">
    <location>
        <begin position="94"/>
        <end position="117"/>
    </location>
</feature>
<evidence type="ECO:0000259" key="2">
    <source>
        <dbReference type="Pfam" id="PF01757"/>
    </source>
</evidence>
<comment type="caution">
    <text evidence="3">The sequence shown here is derived from an EMBL/GenBank/DDBJ whole genome shotgun (WGS) entry which is preliminary data.</text>
</comment>
<keyword evidence="4" id="KW-1185">Reference proteome</keyword>
<feature type="transmembrane region" description="Helical" evidence="1">
    <location>
        <begin position="326"/>
        <end position="346"/>
    </location>
</feature>
<dbReference type="PANTHER" id="PTHR23028:SF53">
    <property type="entry name" value="ACYL_TRANSF_3 DOMAIN-CONTAINING PROTEIN"/>
    <property type="match status" value="1"/>
</dbReference>
<keyword evidence="1" id="KW-1133">Transmembrane helix</keyword>
<dbReference type="InterPro" id="IPR002656">
    <property type="entry name" value="Acyl_transf_3_dom"/>
</dbReference>
<gene>
    <name evidence="3" type="ORF">GTP69_08540</name>
</gene>
<keyword evidence="3" id="KW-0808">Transferase</keyword>
<organism evidence="3 4">
    <name type="scientific">Duganella levis</name>
    <dbReference type="NCBI Taxonomy" id="2692169"/>
    <lineage>
        <taxon>Bacteria</taxon>
        <taxon>Pseudomonadati</taxon>
        <taxon>Pseudomonadota</taxon>
        <taxon>Betaproteobacteria</taxon>
        <taxon>Burkholderiales</taxon>
        <taxon>Oxalobacteraceae</taxon>
        <taxon>Telluria group</taxon>
        <taxon>Duganella</taxon>
    </lineage>
</organism>
<feature type="transmembrane region" description="Helical" evidence="1">
    <location>
        <begin position="299"/>
        <end position="314"/>
    </location>
</feature>
<evidence type="ECO:0000256" key="1">
    <source>
        <dbReference type="SAM" id="Phobius"/>
    </source>
</evidence>
<dbReference type="InterPro" id="IPR050879">
    <property type="entry name" value="Acyltransferase_3"/>
</dbReference>
<keyword evidence="3" id="KW-0012">Acyltransferase</keyword>
<proteinExistence type="predicted"/>
<dbReference type="PANTHER" id="PTHR23028">
    <property type="entry name" value="ACETYLTRANSFERASE"/>
    <property type="match status" value="1"/>
</dbReference>
<dbReference type="Pfam" id="PF01757">
    <property type="entry name" value="Acyl_transf_3"/>
    <property type="match status" value="1"/>
</dbReference>
<feature type="transmembrane region" description="Helical" evidence="1">
    <location>
        <begin position="208"/>
        <end position="227"/>
    </location>
</feature>
<feature type="transmembrane region" description="Helical" evidence="1">
    <location>
        <begin position="148"/>
        <end position="168"/>
    </location>
</feature>
<feature type="transmembrane region" description="Helical" evidence="1">
    <location>
        <begin position="12"/>
        <end position="32"/>
    </location>
</feature>
<evidence type="ECO:0000313" key="4">
    <source>
        <dbReference type="Proteomes" id="UP000642144"/>
    </source>
</evidence>
<dbReference type="Proteomes" id="UP000642144">
    <property type="component" value="Unassembled WGS sequence"/>
</dbReference>
<feature type="transmembrane region" description="Helical" evidence="1">
    <location>
        <begin position="239"/>
        <end position="256"/>
    </location>
</feature>
<name>A0ABW9VXQ5_9BURK</name>
<dbReference type="GO" id="GO:0016746">
    <property type="term" value="F:acyltransferase activity"/>
    <property type="evidence" value="ECO:0007669"/>
    <property type="project" value="UniProtKB-KW"/>
</dbReference>
<protein>
    <submittedName>
        <fullName evidence="3">Acyltransferase family protein</fullName>
    </submittedName>
</protein>
<keyword evidence="1" id="KW-0472">Membrane</keyword>